<accession>A0A9D7PSD0</accession>
<gene>
    <name evidence="2" type="ORF">IPL58_14600</name>
</gene>
<protein>
    <submittedName>
        <fullName evidence="2">Uncharacterized protein</fullName>
    </submittedName>
</protein>
<organism evidence="2 3">
    <name type="scientific">Candidatus Proximibacter danicus</name>
    <dbReference type="NCBI Taxonomy" id="2954365"/>
    <lineage>
        <taxon>Bacteria</taxon>
        <taxon>Pseudomonadati</taxon>
        <taxon>Pseudomonadota</taxon>
        <taxon>Betaproteobacteria</taxon>
        <taxon>Candidatus Proximibacter</taxon>
    </lineage>
</organism>
<keyword evidence="1" id="KW-0812">Transmembrane</keyword>
<proteinExistence type="predicted"/>
<dbReference type="EMBL" id="JADJUC010000027">
    <property type="protein sequence ID" value="MBK8525148.1"/>
    <property type="molecule type" value="Genomic_DNA"/>
</dbReference>
<reference evidence="2" key="1">
    <citation type="submission" date="2020-10" db="EMBL/GenBank/DDBJ databases">
        <title>Connecting structure to function with the recovery of over 1000 high-quality activated sludge metagenome-assembled genomes encoding full-length rRNA genes using long-read sequencing.</title>
        <authorList>
            <person name="Singleton C.M."/>
            <person name="Petriglieri F."/>
            <person name="Kristensen J.M."/>
            <person name="Kirkegaard R.H."/>
            <person name="Michaelsen T.Y."/>
            <person name="Andersen M.H."/>
            <person name="Karst S.M."/>
            <person name="Dueholm M.S."/>
            <person name="Nielsen P.H."/>
            <person name="Albertsen M."/>
        </authorList>
    </citation>
    <scope>NUCLEOTIDE SEQUENCE</scope>
    <source>
        <strain evidence="2">Hirt_18-Q3-R61-65_BATAC.395</strain>
    </source>
</reference>
<evidence type="ECO:0000313" key="2">
    <source>
        <dbReference type="EMBL" id="MBK8525148.1"/>
    </source>
</evidence>
<keyword evidence="1" id="KW-1133">Transmembrane helix</keyword>
<feature type="transmembrane region" description="Helical" evidence="1">
    <location>
        <begin position="53"/>
        <end position="77"/>
    </location>
</feature>
<name>A0A9D7PSD0_9PROT</name>
<dbReference type="Proteomes" id="UP000886689">
    <property type="component" value="Unassembled WGS sequence"/>
</dbReference>
<sequence length="95" mass="10699">MKPVEIKTGAQETRWFVRLLAGLALLTVIGAVREWAEPSLPPFKGRLAWIAELAFALAGSYGIIVLWLFAAIALVLSAKFVWRHTPRVPTDKWLW</sequence>
<evidence type="ECO:0000256" key="1">
    <source>
        <dbReference type="SAM" id="Phobius"/>
    </source>
</evidence>
<evidence type="ECO:0000313" key="3">
    <source>
        <dbReference type="Proteomes" id="UP000886689"/>
    </source>
</evidence>
<dbReference type="AlphaFoldDB" id="A0A9D7PSD0"/>
<keyword evidence="1" id="KW-0472">Membrane</keyword>
<feature type="transmembrane region" description="Helical" evidence="1">
    <location>
        <begin position="15"/>
        <end position="33"/>
    </location>
</feature>
<comment type="caution">
    <text evidence="2">The sequence shown here is derived from an EMBL/GenBank/DDBJ whole genome shotgun (WGS) entry which is preliminary data.</text>
</comment>